<evidence type="ECO:0000313" key="3">
    <source>
        <dbReference type="EMBL" id="RLP82532.1"/>
    </source>
</evidence>
<name>A0A3L7AT22_9MICO</name>
<gene>
    <name evidence="3" type="ORF">D9V34_09085</name>
</gene>
<protein>
    <submittedName>
        <fullName evidence="3">Uncharacterized protein</fullName>
    </submittedName>
</protein>
<keyword evidence="4" id="KW-1185">Reference proteome</keyword>
<dbReference type="AlphaFoldDB" id="A0A3L7AT22"/>
<sequence>MIFNFFAALIIGLLPAVFAVRDIFRIHRNPPTDTTFRMASGGSFAIAITGIIIAALGASATAPAALSAWRSEAKQAQIRSAPPTTREQWDVQEVAADMTALLEGGLRTLGIDPAGLVKTTIGPEPGERTCTLSNLQAGTWVSVSATVHLPELPADEGATDADTTNAGATKANTAEPRRYTTIPVTYWAPLEAYWGELGFRILIPDQAEPTLYAIVDKPGQLHDTQLSPASEAIGDGTAIVTDLSRGAANSEQASSGAELSLTMSSSCVVDPKR</sequence>
<keyword evidence="2" id="KW-1133">Transmembrane helix</keyword>
<comment type="caution">
    <text evidence="3">The sequence shown here is derived from an EMBL/GenBank/DDBJ whole genome shotgun (WGS) entry which is preliminary data.</text>
</comment>
<evidence type="ECO:0000256" key="1">
    <source>
        <dbReference type="SAM" id="MobiDB-lite"/>
    </source>
</evidence>
<dbReference type="OrthoDB" id="9836452at2"/>
<keyword evidence="2" id="KW-0472">Membrane</keyword>
<keyword evidence="2" id="KW-0812">Transmembrane</keyword>
<proteinExistence type="predicted"/>
<organism evidence="3 4">
    <name type="scientific">Mycetocola lacteus</name>
    <dbReference type="NCBI Taxonomy" id="76637"/>
    <lineage>
        <taxon>Bacteria</taxon>
        <taxon>Bacillati</taxon>
        <taxon>Actinomycetota</taxon>
        <taxon>Actinomycetes</taxon>
        <taxon>Micrococcales</taxon>
        <taxon>Microbacteriaceae</taxon>
        <taxon>Mycetocola</taxon>
    </lineage>
</organism>
<evidence type="ECO:0000313" key="4">
    <source>
        <dbReference type="Proteomes" id="UP000269438"/>
    </source>
</evidence>
<dbReference type="Proteomes" id="UP000269438">
    <property type="component" value="Unassembled WGS sequence"/>
</dbReference>
<feature type="transmembrane region" description="Helical" evidence="2">
    <location>
        <begin position="43"/>
        <end position="69"/>
    </location>
</feature>
<dbReference type="RefSeq" id="WP_121688528.1">
    <property type="nucleotide sequence ID" value="NZ_RCUY01000008.1"/>
</dbReference>
<feature type="region of interest" description="Disordered" evidence="1">
    <location>
        <begin position="244"/>
        <end position="273"/>
    </location>
</feature>
<dbReference type="EMBL" id="RCUY01000008">
    <property type="protein sequence ID" value="RLP82532.1"/>
    <property type="molecule type" value="Genomic_DNA"/>
</dbReference>
<reference evidence="3 4" key="1">
    <citation type="submission" date="2018-10" db="EMBL/GenBank/DDBJ databases">
        <authorList>
            <person name="Li J."/>
        </authorList>
    </citation>
    <scope>NUCLEOTIDE SEQUENCE [LARGE SCALE GENOMIC DNA]</scope>
    <source>
        <strain evidence="3 4">JCM 11654</strain>
    </source>
</reference>
<accession>A0A3L7AT22</accession>
<feature type="compositionally biased region" description="Polar residues" evidence="1">
    <location>
        <begin position="247"/>
        <end position="267"/>
    </location>
</feature>
<evidence type="ECO:0000256" key="2">
    <source>
        <dbReference type="SAM" id="Phobius"/>
    </source>
</evidence>